<organism evidence="2 3">
    <name type="scientific">Azospirillum himalayense</name>
    <dbReference type="NCBI Taxonomy" id="654847"/>
    <lineage>
        <taxon>Bacteria</taxon>
        <taxon>Pseudomonadati</taxon>
        <taxon>Pseudomonadota</taxon>
        <taxon>Alphaproteobacteria</taxon>
        <taxon>Rhodospirillales</taxon>
        <taxon>Azospirillaceae</taxon>
        <taxon>Azospirillum</taxon>
    </lineage>
</organism>
<evidence type="ECO:0008006" key="4">
    <source>
        <dbReference type="Google" id="ProtNLM"/>
    </source>
</evidence>
<dbReference type="InterPro" id="IPR009279">
    <property type="entry name" value="Portal_Mu"/>
</dbReference>
<reference evidence="3" key="1">
    <citation type="journal article" date="2019" name="Int. J. Syst. Evol. Microbiol.">
        <title>The Global Catalogue of Microorganisms (GCM) 10K type strain sequencing project: providing services to taxonomists for standard genome sequencing and annotation.</title>
        <authorList>
            <consortium name="The Broad Institute Genomics Platform"/>
            <consortium name="The Broad Institute Genome Sequencing Center for Infectious Disease"/>
            <person name="Wu L."/>
            <person name="Ma J."/>
        </authorList>
    </citation>
    <scope>NUCLEOTIDE SEQUENCE [LARGE SCALE GENOMIC DNA]</scope>
    <source>
        <strain evidence="3">CCUG 58760</strain>
    </source>
</reference>
<comment type="caution">
    <text evidence="2">The sequence shown here is derived from an EMBL/GenBank/DDBJ whole genome shotgun (WGS) entry which is preliminary data.</text>
</comment>
<protein>
    <recommendedName>
        <fullName evidence="4">Phage portal protein</fullName>
    </recommendedName>
</protein>
<proteinExistence type="predicted"/>
<evidence type="ECO:0000256" key="1">
    <source>
        <dbReference type="SAM" id="MobiDB-lite"/>
    </source>
</evidence>
<sequence>MSDDQITKAAGSNAGSGSGQSLLTEVGRGGLRQWGGYIYDDEDPQLRGLQAIRKYREMTKDPTIAAMLFALTALFRSVSWRIEASGDTPAHREARDFVDGVLFEDMEHTWEDFVADAVTMFPYGFAPFEMVYRKRTGTPKGADPLAGSQYKDGKIGLRKIALRSQDTVQRWWFDPESDGLLGLYQLDPVRGREVQIPMERLVLIRTTANRGNPEGKSILEPAVRPYTALRMFENAEASVAVRAGGIVTLEIPVGDYNDPTKRASWEQLAKEMADDRAGFILLPTIVDKEGKKVDAYKVDYTVADGRRSGDFSIIIGRKKQEMASVALADFILLGHNNKGALNLSTDKTNLLREAVMSYLRGIAAQVNRVVIPRLWAVNGLPRDTMPKAVPGDLDKANLQVLGTFLTAMTGAGMVMDDALEDALRAAANLPLKPKELEGQGDEGGSAVSRPGKRSVPTQRPKKPAEAPADDDGLVDAAPDAPTGGRPSRSASTRAAVSKAAPEDIVALAALGADDPVYREALAVLAGGEIPEGVEKAEGGLPGGGLSPFVLDVLKAWNPAQPRDHLGRFARMADRGSGAGGGHAGKAKPLFFGALPADLLTAHFHGKRRFSPGGVQMNPAAVQHHLEKHPEDSKKMIAALRGGLAKPALVSDPESGENGLNVALYYPVPNTDGEMFVLPVSVDRDGAGFYWARSGFVTRKHQVEQRVKKGRIHYIGKRPKDKPLK</sequence>
<dbReference type="RefSeq" id="WP_376997767.1">
    <property type="nucleotide sequence ID" value="NZ_JBHSLC010000081.1"/>
</dbReference>
<feature type="compositionally biased region" description="Low complexity" evidence="1">
    <location>
        <begin position="9"/>
        <end position="21"/>
    </location>
</feature>
<evidence type="ECO:0000313" key="3">
    <source>
        <dbReference type="Proteomes" id="UP001596166"/>
    </source>
</evidence>
<feature type="region of interest" description="Disordered" evidence="1">
    <location>
        <begin position="1"/>
        <end position="21"/>
    </location>
</feature>
<dbReference type="Pfam" id="PF06074">
    <property type="entry name" value="Portal_Mu"/>
    <property type="match status" value="1"/>
</dbReference>
<accession>A0ABW0GAH6</accession>
<dbReference type="EMBL" id="JBHSLC010000081">
    <property type="protein sequence ID" value="MFC5358080.1"/>
    <property type="molecule type" value="Genomic_DNA"/>
</dbReference>
<evidence type="ECO:0000313" key="2">
    <source>
        <dbReference type="EMBL" id="MFC5358080.1"/>
    </source>
</evidence>
<feature type="region of interest" description="Disordered" evidence="1">
    <location>
        <begin position="433"/>
        <end position="495"/>
    </location>
</feature>
<keyword evidence="3" id="KW-1185">Reference proteome</keyword>
<gene>
    <name evidence="2" type="ORF">ACFPMG_24135</name>
</gene>
<dbReference type="Proteomes" id="UP001596166">
    <property type="component" value="Unassembled WGS sequence"/>
</dbReference>
<name>A0ABW0GAH6_9PROT</name>